<proteinExistence type="predicted"/>
<gene>
    <name evidence="1" type="ORF">R55214_HHFBAMCI_00072</name>
</gene>
<protein>
    <submittedName>
        <fullName evidence="1">Uncharacterized protein</fullName>
    </submittedName>
</protein>
<evidence type="ECO:0000313" key="2">
    <source>
        <dbReference type="Proteomes" id="UP001314166"/>
    </source>
</evidence>
<reference evidence="1 2" key="1">
    <citation type="submission" date="2023-10" db="EMBL/GenBank/DDBJ databases">
        <authorList>
            <person name="Botero Cardona J."/>
        </authorList>
    </citation>
    <scope>NUCLEOTIDE SEQUENCE [LARGE SCALE GENOMIC DNA]</scope>
    <source>
        <strain evidence="1 2">R-55214</strain>
    </source>
</reference>
<keyword evidence="2" id="KW-1185">Reference proteome</keyword>
<dbReference type="Proteomes" id="UP001314166">
    <property type="component" value="Unassembled WGS sequence"/>
</dbReference>
<evidence type="ECO:0000313" key="1">
    <source>
        <dbReference type="EMBL" id="CAK1225009.1"/>
    </source>
</evidence>
<dbReference type="EMBL" id="CAUZMB010000001">
    <property type="protein sequence ID" value="CAK1225009.1"/>
    <property type="molecule type" value="Genomic_DNA"/>
</dbReference>
<sequence length="31" mass="3805">MVVEIKKKLVEKYFSANFFCLLIENKKDWHC</sequence>
<accession>A0ABM9MLP2</accession>
<name>A0ABM9MLP2_9LACO</name>
<organism evidence="1 2">
    <name type="scientific">Fructobacillus evanidus</name>
    <dbReference type="NCBI Taxonomy" id="3064281"/>
    <lineage>
        <taxon>Bacteria</taxon>
        <taxon>Bacillati</taxon>
        <taxon>Bacillota</taxon>
        <taxon>Bacilli</taxon>
        <taxon>Lactobacillales</taxon>
        <taxon>Lactobacillaceae</taxon>
        <taxon>Fructobacillus</taxon>
    </lineage>
</organism>
<comment type="caution">
    <text evidence="1">The sequence shown here is derived from an EMBL/GenBank/DDBJ whole genome shotgun (WGS) entry which is preliminary data.</text>
</comment>